<sequence length="174" mass="19546">MDASLFSRLVAELLPPSLANSVRNHLLNPRGPLQFYKRQLSTQMRSLTASLQPHVQPVLDRILALAVENQGITGMVALVVLMTVVVVVMNWIRRLIMWWTRIVARAMFWAGVVVLLAWIWERGVMESVRDGVVVGGKVVGYLAVLKDFWMAEYQRYEADGSAGRPSSSGRGRVR</sequence>
<dbReference type="EMBL" id="AZGY01000001">
    <property type="protein sequence ID" value="OAA33034.1"/>
    <property type="molecule type" value="Genomic_DNA"/>
</dbReference>
<dbReference type="Proteomes" id="UP000078544">
    <property type="component" value="Unassembled WGS sequence"/>
</dbReference>
<evidence type="ECO:0000313" key="2">
    <source>
        <dbReference type="EMBL" id="OAA33034.1"/>
    </source>
</evidence>
<dbReference type="InterPro" id="IPR024316">
    <property type="entry name" value="APQ12"/>
</dbReference>
<protein>
    <recommendedName>
        <fullName evidence="4">Nuclear pore assembly and biogenesis protein, APQ12</fullName>
    </recommendedName>
</protein>
<proteinExistence type="predicted"/>
<evidence type="ECO:0000313" key="3">
    <source>
        <dbReference type="Proteomes" id="UP000078544"/>
    </source>
</evidence>
<keyword evidence="1" id="KW-0472">Membrane</keyword>
<organism evidence="2 3">
    <name type="scientific">Moelleriella libera RCEF 2490</name>
    <dbReference type="NCBI Taxonomy" id="1081109"/>
    <lineage>
        <taxon>Eukaryota</taxon>
        <taxon>Fungi</taxon>
        <taxon>Dikarya</taxon>
        <taxon>Ascomycota</taxon>
        <taxon>Pezizomycotina</taxon>
        <taxon>Sordariomycetes</taxon>
        <taxon>Hypocreomycetidae</taxon>
        <taxon>Hypocreales</taxon>
        <taxon>Clavicipitaceae</taxon>
        <taxon>Moelleriella</taxon>
    </lineage>
</organism>
<reference evidence="2 3" key="1">
    <citation type="journal article" date="2016" name="Genome Biol. Evol.">
        <title>Divergent and convergent evolution of fungal pathogenicity.</title>
        <authorList>
            <person name="Shang Y."/>
            <person name="Xiao G."/>
            <person name="Zheng P."/>
            <person name="Cen K."/>
            <person name="Zhan S."/>
            <person name="Wang C."/>
        </authorList>
    </citation>
    <scope>NUCLEOTIDE SEQUENCE [LARGE SCALE GENOMIC DNA]</scope>
    <source>
        <strain evidence="2 3">RCEF 2490</strain>
    </source>
</reference>
<dbReference type="Pfam" id="PF12716">
    <property type="entry name" value="Apq12"/>
    <property type="match status" value="1"/>
</dbReference>
<name>A0A166UW57_9HYPO</name>
<evidence type="ECO:0008006" key="4">
    <source>
        <dbReference type="Google" id="ProtNLM"/>
    </source>
</evidence>
<keyword evidence="1" id="KW-0812">Transmembrane</keyword>
<feature type="transmembrane region" description="Helical" evidence="1">
    <location>
        <begin position="71"/>
        <end position="90"/>
    </location>
</feature>
<evidence type="ECO:0000256" key="1">
    <source>
        <dbReference type="SAM" id="Phobius"/>
    </source>
</evidence>
<feature type="transmembrane region" description="Helical" evidence="1">
    <location>
        <begin position="102"/>
        <end position="120"/>
    </location>
</feature>
<comment type="caution">
    <text evidence="2">The sequence shown here is derived from an EMBL/GenBank/DDBJ whole genome shotgun (WGS) entry which is preliminary data.</text>
</comment>
<keyword evidence="1" id="KW-1133">Transmembrane helix</keyword>
<dbReference type="OrthoDB" id="3559694at2759"/>
<keyword evidence="3" id="KW-1185">Reference proteome</keyword>
<gene>
    <name evidence="2" type="ORF">AAL_00499</name>
</gene>
<accession>A0A166UW57</accession>
<dbReference type="AlphaFoldDB" id="A0A166UW57"/>